<keyword evidence="1" id="KW-0479">Metal-binding</keyword>
<dbReference type="Gene3D" id="4.10.60.10">
    <property type="entry name" value="Zinc finger, CCHC-type"/>
    <property type="match status" value="1"/>
</dbReference>
<keyword evidence="1" id="KW-0862">Zinc</keyword>
<reference evidence="4" key="1">
    <citation type="submission" date="2020-04" db="EMBL/GenBank/DDBJ databases">
        <authorList>
            <person name="Neveu A P."/>
        </authorList>
    </citation>
    <scope>NUCLEOTIDE SEQUENCE</scope>
    <source>
        <tissue evidence="4">Whole embryo</tissue>
    </source>
</reference>
<dbReference type="PROSITE" id="PS50158">
    <property type="entry name" value="ZF_CCHC"/>
    <property type="match status" value="1"/>
</dbReference>
<feature type="compositionally biased region" description="Basic residues" evidence="2">
    <location>
        <begin position="330"/>
        <end position="340"/>
    </location>
</feature>
<gene>
    <name evidence="4" type="primary">Zcchc7-002</name>
</gene>
<feature type="compositionally biased region" description="Low complexity" evidence="2">
    <location>
        <begin position="311"/>
        <end position="326"/>
    </location>
</feature>
<accession>A0A6F9DXJ5</accession>
<feature type="compositionally biased region" description="Acidic residues" evidence="2">
    <location>
        <begin position="275"/>
        <end position="292"/>
    </location>
</feature>
<sequence>MDNIPYVATLIRHEIQIAKPGESFGPTCRNCMQRGHWTNQCHRQKKCKLCGDRNHKARDCPFESSIATTDEEPDDRDRAQYKRDYPKLPQNQKKSTPKGSMPDKSTPDDLSQEIHQIEVQQEKQIQDLNKNIEVEEPTPLELNSSILAPTSPRTSNKSFEAANKSPQAASKSLSESTQTMDVDSSNKNPNSLSASSSYATPLTQRRRLPSIPTDRPTSHRNAPSTPHPNKQALPVSRVVSFHSGDSLPPLEESSITSTSDSEDGFDSDSLQKEEEEKEEDGKEEDEKEEDQGEPLLVEKENSGLDLANLFKPNSTKTNTKRSNSSSGEKPRKKKKPTQHK</sequence>
<feature type="domain" description="CCHC-type" evidence="3">
    <location>
        <begin position="46"/>
        <end position="61"/>
    </location>
</feature>
<dbReference type="EMBL" id="LR792029">
    <property type="protein sequence ID" value="CAB3267891.1"/>
    <property type="molecule type" value="mRNA"/>
</dbReference>
<evidence type="ECO:0000313" key="4">
    <source>
        <dbReference type="EMBL" id="CAB3267891.1"/>
    </source>
</evidence>
<dbReference type="GO" id="GO:0008270">
    <property type="term" value="F:zinc ion binding"/>
    <property type="evidence" value="ECO:0007669"/>
    <property type="project" value="UniProtKB-KW"/>
</dbReference>
<evidence type="ECO:0000259" key="3">
    <source>
        <dbReference type="PROSITE" id="PS50158"/>
    </source>
</evidence>
<dbReference type="AlphaFoldDB" id="A0A6F9DXJ5"/>
<dbReference type="InterPro" id="IPR001878">
    <property type="entry name" value="Znf_CCHC"/>
</dbReference>
<feature type="compositionally biased region" description="Polar residues" evidence="2">
    <location>
        <begin position="219"/>
        <end position="228"/>
    </location>
</feature>
<dbReference type="InterPro" id="IPR036875">
    <property type="entry name" value="Znf_CCHC_sf"/>
</dbReference>
<feature type="region of interest" description="Disordered" evidence="2">
    <location>
        <begin position="66"/>
        <end position="110"/>
    </location>
</feature>
<feature type="compositionally biased region" description="Polar residues" evidence="2">
    <location>
        <begin position="141"/>
        <end position="203"/>
    </location>
</feature>
<feature type="region of interest" description="Disordered" evidence="2">
    <location>
        <begin position="140"/>
        <end position="340"/>
    </location>
</feature>
<feature type="compositionally biased region" description="Basic and acidic residues" evidence="2">
    <location>
        <begin position="75"/>
        <end position="86"/>
    </location>
</feature>
<name>A0A6F9DXJ5_9ASCI</name>
<dbReference type="SMART" id="SM00343">
    <property type="entry name" value="ZnF_C2HC"/>
    <property type="match status" value="2"/>
</dbReference>
<protein>
    <submittedName>
        <fullName evidence="4">ZF(CCHC)-6 zinc finger protein</fullName>
    </submittedName>
</protein>
<organism evidence="4">
    <name type="scientific">Phallusia mammillata</name>
    <dbReference type="NCBI Taxonomy" id="59560"/>
    <lineage>
        <taxon>Eukaryota</taxon>
        <taxon>Metazoa</taxon>
        <taxon>Chordata</taxon>
        <taxon>Tunicata</taxon>
        <taxon>Ascidiacea</taxon>
        <taxon>Phlebobranchia</taxon>
        <taxon>Ascidiidae</taxon>
        <taxon>Phallusia</taxon>
    </lineage>
</organism>
<proteinExistence type="evidence at transcript level"/>
<feature type="compositionally biased region" description="Polar residues" evidence="2">
    <location>
        <begin position="89"/>
        <end position="98"/>
    </location>
</feature>
<evidence type="ECO:0000256" key="2">
    <source>
        <dbReference type="SAM" id="MobiDB-lite"/>
    </source>
</evidence>
<evidence type="ECO:0000256" key="1">
    <source>
        <dbReference type="PROSITE-ProRule" id="PRU00047"/>
    </source>
</evidence>
<keyword evidence="1" id="KW-0863">Zinc-finger</keyword>
<dbReference type="GO" id="GO:0003676">
    <property type="term" value="F:nucleic acid binding"/>
    <property type="evidence" value="ECO:0007669"/>
    <property type="project" value="InterPro"/>
</dbReference>
<dbReference type="SUPFAM" id="SSF57756">
    <property type="entry name" value="Retrovirus zinc finger-like domains"/>
    <property type="match status" value="1"/>
</dbReference>